<dbReference type="InterPro" id="IPR036869">
    <property type="entry name" value="J_dom_sf"/>
</dbReference>
<keyword evidence="1" id="KW-0143">Chaperone</keyword>
<feature type="compositionally biased region" description="Basic and acidic residues" evidence="2">
    <location>
        <begin position="126"/>
        <end position="147"/>
    </location>
</feature>
<dbReference type="GO" id="GO:0042407">
    <property type="term" value="P:cristae formation"/>
    <property type="evidence" value="ECO:0007669"/>
    <property type="project" value="TreeGrafter"/>
</dbReference>
<dbReference type="AlphaFoldDB" id="A0A448ZLN4"/>
<feature type="compositionally biased region" description="Polar residues" evidence="2">
    <location>
        <begin position="315"/>
        <end position="325"/>
    </location>
</feature>
<dbReference type="SMART" id="SM00271">
    <property type="entry name" value="DnaJ"/>
    <property type="match status" value="1"/>
</dbReference>
<dbReference type="CDD" id="cd06257">
    <property type="entry name" value="DnaJ"/>
    <property type="match status" value="1"/>
</dbReference>
<feature type="compositionally biased region" description="Basic and acidic residues" evidence="2">
    <location>
        <begin position="1"/>
        <end position="20"/>
    </location>
</feature>
<dbReference type="Pfam" id="PF00226">
    <property type="entry name" value="DnaJ"/>
    <property type="match status" value="1"/>
</dbReference>
<evidence type="ECO:0000256" key="1">
    <source>
        <dbReference type="ARBA" id="ARBA00023186"/>
    </source>
</evidence>
<gene>
    <name evidence="4" type="ORF">PSNMU_V1.4_AUG-EV-PASAV3_0099370</name>
</gene>
<keyword evidence="5" id="KW-1185">Reference proteome</keyword>
<dbReference type="InterPro" id="IPR001623">
    <property type="entry name" value="DnaJ_domain"/>
</dbReference>
<evidence type="ECO:0000313" key="4">
    <source>
        <dbReference type="EMBL" id="VEU42938.1"/>
    </source>
</evidence>
<dbReference type="Gene3D" id="1.10.287.110">
    <property type="entry name" value="DnaJ domain"/>
    <property type="match status" value="1"/>
</dbReference>
<feature type="compositionally biased region" description="Acidic residues" evidence="2">
    <location>
        <begin position="153"/>
        <end position="176"/>
    </location>
</feature>
<dbReference type="SUPFAM" id="SSF46565">
    <property type="entry name" value="Chaperone J-domain"/>
    <property type="match status" value="1"/>
</dbReference>
<feature type="region of interest" description="Disordered" evidence="2">
    <location>
        <begin position="846"/>
        <end position="869"/>
    </location>
</feature>
<evidence type="ECO:0000313" key="5">
    <source>
        <dbReference type="Proteomes" id="UP000291116"/>
    </source>
</evidence>
<dbReference type="PRINTS" id="PR00625">
    <property type="entry name" value="JDOMAIN"/>
</dbReference>
<evidence type="ECO:0000259" key="3">
    <source>
        <dbReference type="PROSITE" id="PS50076"/>
    </source>
</evidence>
<feature type="domain" description="J" evidence="3">
    <location>
        <begin position="31"/>
        <end position="112"/>
    </location>
</feature>
<dbReference type="EMBL" id="CAACVS010000499">
    <property type="protein sequence ID" value="VEU42938.1"/>
    <property type="molecule type" value="Genomic_DNA"/>
</dbReference>
<dbReference type="OrthoDB" id="48806at2759"/>
<dbReference type="Pfam" id="PF11875">
    <property type="entry name" value="DnaJ-like_C11_C"/>
    <property type="match status" value="1"/>
</dbReference>
<feature type="region of interest" description="Disordered" evidence="2">
    <location>
        <begin position="301"/>
        <end position="325"/>
    </location>
</feature>
<feature type="region of interest" description="Disordered" evidence="2">
    <location>
        <begin position="123"/>
        <end position="176"/>
    </location>
</feature>
<dbReference type="Proteomes" id="UP000291116">
    <property type="component" value="Unassembled WGS sequence"/>
</dbReference>
<organism evidence="4 5">
    <name type="scientific">Pseudo-nitzschia multistriata</name>
    <dbReference type="NCBI Taxonomy" id="183589"/>
    <lineage>
        <taxon>Eukaryota</taxon>
        <taxon>Sar</taxon>
        <taxon>Stramenopiles</taxon>
        <taxon>Ochrophyta</taxon>
        <taxon>Bacillariophyta</taxon>
        <taxon>Bacillariophyceae</taxon>
        <taxon>Bacillariophycidae</taxon>
        <taxon>Bacillariales</taxon>
        <taxon>Bacillariaceae</taxon>
        <taxon>Pseudo-nitzschia</taxon>
    </lineage>
</organism>
<sequence>MAGEHGEERKEDDTSRNGIDHEDDDDSSSPNLYSILNLSRDATTDEVHRSYRTLSTTFHPDKVRLRQQTGQTPATLITQQETDKIQETFLQFKRAHDVLIDPVLRLAYDCYGEDGVELIRKVQQQQRDEKTRREEAAREQEEGKDDNGNANYDDFDEQDDDSSDYDDDDCDDDDDDAWNLYEKLEHLLVVQKDASGAKEELRKFMEQHDYLQNLTEDNCVHLNLSMTFPPVVPLKPVLYQGRDYLRFVQKKMLSSPPVDEEEKQYLQQRILQERRLVDYQISQLRSSQKADVGFTLTSVVQPSRNKSTHSDDSDNNNPIRQQPSKWSMAVGCSTDLIYPGVAELTKMAAIAKDPKKKDYQTMAEKHPITMFVNTSYQAAPTTQIFGTANLNNDNESHQYSLGSTHTFSNQTACRYGMTILSRSPLPDDDPVIFNLKTYRHLQGIGTTSVGLSAGSNGRILQWNASWQATLSSFSKLFQSSTPQQQQHQQNRFSHKVLAKASVGMLQGNSLEFGYKCKFPKKGESRNNEQNSSESNLWTWLEENFTLPKKAELTTVWGHFSKLNAMVTHEITSLATHPTLAFGLEHDISLGRWAWIWEIQYNNSTFRIPIPVLQLGSVTNYQAFYSQKFYYGIYCLCLQSMVADLLEETGGGDRKASAPTSNNNSTNDANYGISPGVVVSRRKGGVFLMVKTKSEAERQLALMKPVAEKKIYREMQRQFGTGKGLIVLTATYWHRMSHNSSIVNGSEDNNHSEYDNKDPSLMVHEVVSMDATVQLQFWVLNGKLVAPSGIPKSSWMGFYTLATESKFRKNRRRFGRNQKSAARRWLSIGCRRFNHFLNQLSTIKTTRKKGNEEDDLSRSNDPQEEEGPRLTVRYSYNGNVYEISVGETEGFNLPCEDDDRVERLGDAAFLQ</sequence>
<protein>
    <recommendedName>
        <fullName evidence="3">J domain-containing protein</fullName>
    </recommendedName>
</protein>
<accession>A0A448ZLN4</accession>
<dbReference type="PROSITE" id="PS50076">
    <property type="entry name" value="DNAJ_2"/>
    <property type="match status" value="1"/>
</dbReference>
<proteinExistence type="predicted"/>
<dbReference type="PANTHER" id="PTHR44157:SF1">
    <property type="entry name" value="DNAJ HOMOLOG SUBFAMILY C MEMBER 11"/>
    <property type="match status" value="1"/>
</dbReference>
<name>A0A448ZLN4_9STRA</name>
<dbReference type="GO" id="GO:0005739">
    <property type="term" value="C:mitochondrion"/>
    <property type="evidence" value="ECO:0007669"/>
    <property type="project" value="GOC"/>
</dbReference>
<feature type="region of interest" description="Disordered" evidence="2">
    <location>
        <begin position="1"/>
        <end position="32"/>
    </location>
</feature>
<dbReference type="InterPro" id="IPR052243">
    <property type="entry name" value="Mito_inner_membrane_organizer"/>
</dbReference>
<dbReference type="PANTHER" id="PTHR44157">
    <property type="entry name" value="DNAJ HOMOLOG SUBFAMILY C MEMBER 11"/>
    <property type="match status" value="1"/>
</dbReference>
<dbReference type="InterPro" id="IPR024586">
    <property type="entry name" value="DnaJ-like_C11_C"/>
</dbReference>
<reference evidence="4 5" key="1">
    <citation type="submission" date="2019-01" db="EMBL/GenBank/DDBJ databases">
        <authorList>
            <person name="Ferrante I. M."/>
        </authorList>
    </citation>
    <scope>NUCLEOTIDE SEQUENCE [LARGE SCALE GENOMIC DNA]</scope>
    <source>
        <strain evidence="4 5">B856</strain>
    </source>
</reference>
<evidence type="ECO:0000256" key="2">
    <source>
        <dbReference type="SAM" id="MobiDB-lite"/>
    </source>
</evidence>